<dbReference type="Proteomes" id="UP000663834">
    <property type="component" value="Unassembled WGS sequence"/>
</dbReference>
<dbReference type="GO" id="GO:0005525">
    <property type="term" value="F:GTP binding"/>
    <property type="evidence" value="ECO:0007669"/>
    <property type="project" value="InterPro"/>
</dbReference>
<feature type="coiled-coil region" evidence="3">
    <location>
        <begin position="175"/>
        <end position="238"/>
    </location>
</feature>
<evidence type="ECO:0000313" key="7">
    <source>
        <dbReference type="Proteomes" id="UP000663824"/>
    </source>
</evidence>
<dbReference type="InterPro" id="IPR006703">
    <property type="entry name" value="G_AIG1"/>
</dbReference>
<organism evidence="6 7">
    <name type="scientific">Rotaria magnacalcarata</name>
    <dbReference type="NCBI Taxonomy" id="392030"/>
    <lineage>
        <taxon>Eukaryota</taxon>
        <taxon>Metazoa</taxon>
        <taxon>Spiralia</taxon>
        <taxon>Gnathifera</taxon>
        <taxon>Rotifera</taxon>
        <taxon>Eurotatoria</taxon>
        <taxon>Bdelloidea</taxon>
        <taxon>Philodinida</taxon>
        <taxon>Philodinidae</taxon>
        <taxon>Rotaria</taxon>
    </lineage>
</organism>
<gene>
    <name evidence="5" type="ORF">KQP761_LOCUS23607</name>
    <name evidence="6" type="ORF">MBJ925_LOCUS38375</name>
</gene>
<accession>A0A817ABJ3</accession>
<evidence type="ECO:0000313" key="6">
    <source>
        <dbReference type="EMBL" id="CAF2258301.1"/>
    </source>
</evidence>
<dbReference type="InterPro" id="IPR027417">
    <property type="entry name" value="P-loop_NTPase"/>
</dbReference>
<dbReference type="EMBL" id="CAJNRE010021439">
    <property type="protein sequence ID" value="CAF2258301.1"/>
    <property type="molecule type" value="Genomic_DNA"/>
</dbReference>
<dbReference type="Pfam" id="PF04548">
    <property type="entry name" value="AIG1"/>
    <property type="match status" value="1"/>
</dbReference>
<keyword evidence="3" id="KW-0175">Coiled coil</keyword>
<comment type="similarity">
    <text evidence="1">Belongs to the TRAFAC class TrmE-Era-EngA-EngB-Septin-like GTPase superfamily. AIG1/Toc34/Toc159-like paraseptin GTPase family. IAN subfamily.</text>
</comment>
<dbReference type="EMBL" id="CAJNOW010012746">
    <property type="protein sequence ID" value="CAF1613194.1"/>
    <property type="molecule type" value="Genomic_DNA"/>
</dbReference>
<evidence type="ECO:0000256" key="1">
    <source>
        <dbReference type="ARBA" id="ARBA00008535"/>
    </source>
</evidence>
<proteinExistence type="inferred from homology"/>
<evidence type="ECO:0000259" key="4">
    <source>
        <dbReference type="Pfam" id="PF04548"/>
    </source>
</evidence>
<feature type="domain" description="AIG1-type G" evidence="4">
    <location>
        <begin position="2"/>
        <end position="94"/>
    </location>
</feature>
<name>A0A817ABJ3_9BILA</name>
<evidence type="ECO:0000313" key="5">
    <source>
        <dbReference type="EMBL" id="CAF1613194.1"/>
    </source>
</evidence>
<evidence type="ECO:0000256" key="2">
    <source>
        <dbReference type="ARBA" id="ARBA00022741"/>
    </source>
</evidence>
<reference evidence="6" key="1">
    <citation type="submission" date="2021-02" db="EMBL/GenBank/DDBJ databases">
        <authorList>
            <person name="Nowell W R."/>
        </authorList>
    </citation>
    <scope>NUCLEOTIDE SEQUENCE</scope>
</reference>
<dbReference type="Gene3D" id="3.40.50.300">
    <property type="entry name" value="P-loop containing nucleotide triphosphate hydrolases"/>
    <property type="match status" value="1"/>
</dbReference>
<protein>
    <recommendedName>
        <fullName evidence="4">AIG1-type G domain-containing protein</fullName>
    </recommendedName>
</protein>
<dbReference type="OrthoDB" id="8954335at2759"/>
<dbReference type="SUPFAM" id="SSF52540">
    <property type="entry name" value="P-loop containing nucleoside triphosphate hydrolases"/>
    <property type="match status" value="1"/>
</dbReference>
<dbReference type="AlphaFoldDB" id="A0A817ABJ3"/>
<comment type="caution">
    <text evidence="6">The sequence shown here is derived from an EMBL/GenBank/DDBJ whole genome shotgun (WGS) entry which is preliminary data.</text>
</comment>
<dbReference type="Proteomes" id="UP000663824">
    <property type="component" value="Unassembled WGS sequence"/>
</dbReference>
<evidence type="ECO:0000256" key="3">
    <source>
        <dbReference type="SAM" id="Coils"/>
    </source>
</evidence>
<sequence>MLIGDELFESRFDAYSVTRKTKYVTVKIKNTRYAIFDIPGLIENSENNMEENKREIYQAFYMIPNSVIVFIFTTSNGRINYQDIAAFKALNAAYDFYKKSLLFIVNNIPKERPDGYEYDVITLLIRALDIEFQDNVYFLDQIPRGENEEFRNSRDDLWEKVATRTSSVHEKKMDIILEKGQLKELEDKIKSLEEKLQNLHNAQAEKLQNQHNAQNETIKKLDNDVEQLRKTLERVMAKSTFKVV</sequence>
<keyword evidence="2" id="KW-0547">Nucleotide-binding</keyword>